<sequence length="86" mass="10628">MLRHGLWQSYNDFRLLMPEALGIQQYRGRKRALKAGLSRQERLDRRLKREEREAARKQYSFMERINIRRMKNLYALNYFFAKQSIF</sequence>
<proteinExistence type="predicted"/>
<reference evidence="2" key="1">
    <citation type="submission" date="2022-11" db="UniProtKB">
        <authorList>
            <consortium name="WormBaseParasite"/>
        </authorList>
    </citation>
    <scope>IDENTIFICATION</scope>
</reference>
<protein>
    <submittedName>
        <fullName evidence="2">Uncharacterized protein</fullName>
    </submittedName>
</protein>
<evidence type="ECO:0000313" key="2">
    <source>
        <dbReference type="WBParaSite" id="PSU_v2.g2428.t1"/>
    </source>
</evidence>
<name>A0A914YQH1_9BILA</name>
<dbReference type="Proteomes" id="UP000887577">
    <property type="component" value="Unplaced"/>
</dbReference>
<dbReference type="WBParaSite" id="PSU_v2.g2428.t1">
    <property type="protein sequence ID" value="PSU_v2.g2428.t1"/>
    <property type="gene ID" value="PSU_v2.g2428"/>
</dbReference>
<keyword evidence="1" id="KW-1185">Reference proteome</keyword>
<dbReference type="AlphaFoldDB" id="A0A914YQH1"/>
<evidence type="ECO:0000313" key="1">
    <source>
        <dbReference type="Proteomes" id="UP000887577"/>
    </source>
</evidence>
<accession>A0A914YQH1</accession>
<organism evidence="1 2">
    <name type="scientific">Panagrolaimus superbus</name>
    <dbReference type="NCBI Taxonomy" id="310955"/>
    <lineage>
        <taxon>Eukaryota</taxon>
        <taxon>Metazoa</taxon>
        <taxon>Ecdysozoa</taxon>
        <taxon>Nematoda</taxon>
        <taxon>Chromadorea</taxon>
        <taxon>Rhabditida</taxon>
        <taxon>Tylenchina</taxon>
        <taxon>Panagrolaimomorpha</taxon>
        <taxon>Panagrolaimoidea</taxon>
        <taxon>Panagrolaimidae</taxon>
        <taxon>Panagrolaimus</taxon>
    </lineage>
</organism>